<evidence type="ECO:0000313" key="2">
    <source>
        <dbReference type="Proteomes" id="UP000005566"/>
    </source>
</evidence>
<proteinExistence type="predicted"/>
<accession>H7FP93</accession>
<gene>
    <name evidence="1" type="ORF">HJ01_00991</name>
</gene>
<dbReference type="PATRIC" id="fig|1086011.3.peg.971"/>
<dbReference type="AlphaFoldDB" id="H7FP93"/>
<keyword evidence="2" id="KW-1185">Reference proteome</keyword>
<dbReference type="EMBL" id="AHKF01000014">
    <property type="protein sequence ID" value="EIA09573.1"/>
    <property type="molecule type" value="Genomic_DNA"/>
</dbReference>
<evidence type="ECO:0000313" key="1">
    <source>
        <dbReference type="EMBL" id="EIA09573.1"/>
    </source>
</evidence>
<reference evidence="1 2" key="1">
    <citation type="journal article" date="2014" name="Acta Crystallogr. D">
        <title>Structure-based characterization and antifreeze properties of a hyperactive ice-binding protein from the Antarctic bacterium Flavobacterium frigoris PS1.</title>
        <authorList>
            <person name="Do H."/>
            <person name="Kim S.J."/>
            <person name="Kim H.J."/>
            <person name="Lee J.H."/>
        </authorList>
    </citation>
    <scope>NUCLEOTIDE SEQUENCE [LARGE SCALE GENOMIC DNA]</scope>
    <source>
        <strain evidence="1 2">PS1</strain>
    </source>
</reference>
<protein>
    <submittedName>
        <fullName evidence="1">Uncharacterized protein</fullName>
    </submittedName>
</protein>
<organism evidence="1 2">
    <name type="scientific">Flavobacterium frigoris (strain PS1)</name>
    <dbReference type="NCBI Taxonomy" id="1086011"/>
    <lineage>
        <taxon>Bacteria</taxon>
        <taxon>Pseudomonadati</taxon>
        <taxon>Bacteroidota</taxon>
        <taxon>Flavobacteriia</taxon>
        <taxon>Flavobacteriales</taxon>
        <taxon>Flavobacteriaceae</taxon>
        <taxon>Flavobacterium</taxon>
    </lineage>
</organism>
<dbReference type="STRING" id="1086011.HJ01_00991"/>
<name>H7FP93_FLAFP</name>
<sequence length="62" mass="7162">MLIQIERAAPLERLFLRHNKSLNKNISAKYNIIALLALNLKSSISQKTNWLNIQINQKNQSC</sequence>
<dbReference type="Proteomes" id="UP000005566">
    <property type="component" value="Unassembled WGS sequence"/>
</dbReference>
<comment type="caution">
    <text evidence="1">The sequence shown here is derived from an EMBL/GenBank/DDBJ whole genome shotgun (WGS) entry which is preliminary data.</text>
</comment>